<dbReference type="OrthoDB" id="5959530at2"/>
<dbReference type="InterPro" id="IPR021732">
    <property type="entry name" value="DUF3301"/>
</dbReference>
<protein>
    <recommendedName>
        <fullName evidence="3">DUF3301 domain-containing protein</fullName>
    </recommendedName>
</protein>
<organism evidence="1 2">
    <name type="scientific">Methyloversatilis universalis (strain ATCC BAA-1314 / DSM 25237 / JCM 13912 / CCUG 52030 / FAM5)</name>
    <dbReference type="NCBI Taxonomy" id="1000565"/>
    <lineage>
        <taxon>Bacteria</taxon>
        <taxon>Pseudomonadati</taxon>
        <taxon>Pseudomonadota</taxon>
        <taxon>Betaproteobacteria</taxon>
        <taxon>Nitrosomonadales</taxon>
        <taxon>Sterolibacteriaceae</taxon>
        <taxon>Methyloversatilis</taxon>
    </lineage>
</organism>
<name>F5R9H9_METUF</name>
<keyword evidence="2" id="KW-1185">Reference proteome</keyword>
<dbReference type="Proteomes" id="UP000005019">
    <property type="component" value="Unassembled WGS sequence"/>
</dbReference>
<dbReference type="EMBL" id="AFHG01000030">
    <property type="protein sequence ID" value="EGK73049.1"/>
    <property type="molecule type" value="Genomic_DNA"/>
</dbReference>
<reference evidence="1 2" key="1">
    <citation type="journal article" date="2011" name="J. Bacteriol.">
        <title>Genome sequence of Methyloversatilis universalis FAM5T, a methylotrophic representative of the order Rhodocyclales.</title>
        <authorList>
            <person name="Kittichotirat W."/>
            <person name="Good N.M."/>
            <person name="Hall R."/>
            <person name="Bringel F."/>
            <person name="Lajus A."/>
            <person name="Medigue C."/>
            <person name="Smalley N.E."/>
            <person name="Beck D."/>
            <person name="Bumgarner R."/>
            <person name="Vuilleumier S."/>
            <person name="Kalyuzhnaya M.G."/>
        </authorList>
    </citation>
    <scope>NUCLEOTIDE SEQUENCE [LARGE SCALE GENOMIC DNA]</scope>
    <source>
        <strain evidence="2">ATCC BAA-1314 / JCM 13912 / FAM5</strain>
    </source>
</reference>
<proteinExistence type="predicted"/>
<evidence type="ECO:0000313" key="1">
    <source>
        <dbReference type="EMBL" id="EGK73049.1"/>
    </source>
</evidence>
<dbReference type="eggNOG" id="ENOG5032ZC9">
    <property type="taxonomic scope" value="Bacteria"/>
</dbReference>
<accession>F5R9H9</accession>
<dbReference type="Pfam" id="PF11743">
    <property type="entry name" value="DUF3301"/>
    <property type="match status" value="1"/>
</dbReference>
<evidence type="ECO:0008006" key="3">
    <source>
        <dbReference type="Google" id="ProtNLM"/>
    </source>
</evidence>
<dbReference type="RefSeq" id="WP_008059218.1">
    <property type="nucleotide sequence ID" value="NZ_AFHG01000030.1"/>
</dbReference>
<dbReference type="STRING" id="1000565.METUNv1_00887"/>
<evidence type="ECO:0000313" key="2">
    <source>
        <dbReference type="Proteomes" id="UP000005019"/>
    </source>
</evidence>
<comment type="caution">
    <text evidence="1">The sequence shown here is derived from an EMBL/GenBank/DDBJ whole genome shotgun (WGS) entry which is preliminary data.</text>
</comment>
<gene>
    <name evidence="1" type="ORF">METUNv1_00887</name>
</gene>
<sequence>MPTFELVSLLLIGALVWFWLDSLNAREAGMEASRAACNAEGAQLLDDTVAIRSTWLARDDDGQVRIKRTYGFEYSDTGNNRRNGSVTLLGRRVIALYIAPHVV</sequence>
<dbReference type="AlphaFoldDB" id="F5R9H9"/>